<feature type="transmembrane region" description="Helical" evidence="3">
    <location>
        <begin position="129"/>
        <end position="145"/>
    </location>
</feature>
<dbReference type="GO" id="GO:0016747">
    <property type="term" value="F:acyltransferase activity, transferring groups other than amino-acyl groups"/>
    <property type="evidence" value="ECO:0007669"/>
    <property type="project" value="InterPro"/>
</dbReference>
<dbReference type="InterPro" id="IPR002656">
    <property type="entry name" value="Acyl_transf_3_dom"/>
</dbReference>
<dbReference type="PANTHER" id="PTHR37312">
    <property type="entry name" value="MEMBRANE-BOUND ACYLTRANSFERASE YKRP-RELATED"/>
    <property type="match status" value="1"/>
</dbReference>
<keyword evidence="3" id="KW-1133">Transmembrane helix</keyword>
<gene>
    <name evidence="5" type="ORF">SAMN05216244_2728</name>
</gene>
<proteinExistence type="inferred from homology"/>
<feature type="transmembrane region" description="Helical" evidence="3">
    <location>
        <begin position="102"/>
        <end position="122"/>
    </location>
</feature>
<comment type="subcellular location">
    <subcellularLocation>
        <location evidence="1">Membrane</location>
    </subcellularLocation>
</comment>
<name>A0A1G9TU87_9BACI</name>
<dbReference type="STRING" id="482461.SAMN05216244_2728"/>
<accession>A0A1G9TU87</accession>
<evidence type="ECO:0000313" key="5">
    <source>
        <dbReference type="EMBL" id="SDM51111.1"/>
    </source>
</evidence>
<feature type="transmembrane region" description="Helical" evidence="3">
    <location>
        <begin position="73"/>
        <end position="90"/>
    </location>
</feature>
<comment type="similarity">
    <text evidence="2">Belongs to the acyltransferase 3 family.</text>
</comment>
<dbReference type="RefSeq" id="WP_074600080.1">
    <property type="nucleotide sequence ID" value="NZ_FNHF01000003.1"/>
</dbReference>
<dbReference type="AlphaFoldDB" id="A0A1G9TU87"/>
<keyword evidence="3" id="KW-0472">Membrane</keyword>
<evidence type="ECO:0000256" key="3">
    <source>
        <dbReference type="SAM" id="Phobius"/>
    </source>
</evidence>
<feature type="transmembrane region" description="Helical" evidence="3">
    <location>
        <begin position="229"/>
        <end position="247"/>
    </location>
</feature>
<evidence type="ECO:0000259" key="4">
    <source>
        <dbReference type="Pfam" id="PF01757"/>
    </source>
</evidence>
<feature type="domain" description="Acyltransferase 3" evidence="4">
    <location>
        <begin position="5"/>
        <end position="302"/>
    </location>
</feature>
<feature type="transmembrane region" description="Helical" evidence="3">
    <location>
        <begin position="182"/>
        <end position="201"/>
    </location>
</feature>
<dbReference type="OrthoDB" id="6623990at2"/>
<feature type="transmembrane region" description="Helical" evidence="3">
    <location>
        <begin position="151"/>
        <end position="170"/>
    </location>
</feature>
<keyword evidence="6" id="KW-1185">Reference proteome</keyword>
<dbReference type="Proteomes" id="UP000182347">
    <property type="component" value="Unassembled WGS sequence"/>
</dbReference>
<feature type="transmembrane region" description="Helical" evidence="3">
    <location>
        <begin position="12"/>
        <end position="28"/>
    </location>
</feature>
<keyword evidence="3" id="KW-0812">Transmembrane</keyword>
<sequence>MKRDAFFDNAKFLLIFLVVFGHLIQPLKTDSAVINVLYHWIYLFHMPAFILLSGFFAKGSGSKGYIVKLSKKLLLPYMIFQLFYTIYYFFIGKGDWMAAPFYPHWSLWFLFSLFCWHLLLIVFSKLPMFKGLAAAVMVGIMVGYFDTIGHSFSLSRTFVFFPFFLLGYWLTKEQVMVVKTKLVKSVSLIIMAAAILIISIYPDFSTDWLLGSKSYAAMDASTSGGVARLAVYASALVMTFSIFAWVPRTSGLWTEFGKRTLYVYLLHGFFIQYIRQEDWLFYNHPVDIIGFAAVSMAIVLLLSNKTMLTIWQPFIEGNASLLKDKLFSHRKSR</sequence>
<feature type="transmembrane region" description="Helical" evidence="3">
    <location>
        <begin position="40"/>
        <end position="61"/>
    </location>
</feature>
<organism evidence="5 6">
    <name type="scientific">Sediminibacillus halophilus</name>
    <dbReference type="NCBI Taxonomy" id="482461"/>
    <lineage>
        <taxon>Bacteria</taxon>
        <taxon>Bacillati</taxon>
        <taxon>Bacillota</taxon>
        <taxon>Bacilli</taxon>
        <taxon>Bacillales</taxon>
        <taxon>Bacillaceae</taxon>
        <taxon>Sediminibacillus</taxon>
    </lineage>
</organism>
<dbReference type="InterPro" id="IPR052734">
    <property type="entry name" value="Nod_factor_acetyltransferase"/>
</dbReference>
<dbReference type="PANTHER" id="PTHR37312:SF1">
    <property type="entry name" value="MEMBRANE-BOUND ACYLTRANSFERASE YKRP-RELATED"/>
    <property type="match status" value="1"/>
</dbReference>
<feature type="transmembrane region" description="Helical" evidence="3">
    <location>
        <begin position="259"/>
        <end position="275"/>
    </location>
</feature>
<dbReference type="EMBL" id="FNHF01000003">
    <property type="protein sequence ID" value="SDM51111.1"/>
    <property type="molecule type" value="Genomic_DNA"/>
</dbReference>
<feature type="transmembrane region" description="Helical" evidence="3">
    <location>
        <begin position="281"/>
        <end position="302"/>
    </location>
</feature>
<reference evidence="6" key="1">
    <citation type="submission" date="2016-10" db="EMBL/GenBank/DDBJ databases">
        <authorList>
            <person name="Varghese N."/>
            <person name="Submissions S."/>
        </authorList>
    </citation>
    <scope>NUCLEOTIDE SEQUENCE [LARGE SCALE GENOMIC DNA]</scope>
    <source>
        <strain evidence="6">CGMCC 1.6199</strain>
    </source>
</reference>
<protein>
    <submittedName>
        <fullName evidence="5">Fucose 4-O-acetylase</fullName>
    </submittedName>
</protein>
<evidence type="ECO:0000256" key="2">
    <source>
        <dbReference type="ARBA" id="ARBA00007400"/>
    </source>
</evidence>
<evidence type="ECO:0000313" key="6">
    <source>
        <dbReference type="Proteomes" id="UP000182347"/>
    </source>
</evidence>
<dbReference type="Pfam" id="PF01757">
    <property type="entry name" value="Acyl_transf_3"/>
    <property type="match status" value="1"/>
</dbReference>
<evidence type="ECO:0000256" key="1">
    <source>
        <dbReference type="ARBA" id="ARBA00004370"/>
    </source>
</evidence>